<keyword evidence="2" id="KW-1003">Cell membrane</keyword>
<name>A0A6I6MSY1_9CAUL</name>
<dbReference type="Proteomes" id="UP000431269">
    <property type="component" value="Chromosome"/>
</dbReference>
<feature type="transmembrane region" description="Helical" evidence="6">
    <location>
        <begin position="142"/>
        <end position="162"/>
    </location>
</feature>
<feature type="transmembrane region" description="Helical" evidence="6">
    <location>
        <begin position="289"/>
        <end position="307"/>
    </location>
</feature>
<evidence type="ECO:0000256" key="1">
    <source>
        <dbReference type="ARBA" id="ARBA00004651"/>
    </source>
</evidence>
<feature type="transmembrane region" description="Helical" evidence="6">
    <location>
        <begin position="327"/>
        <end position="344"/>
    </location>
</feature>
<protein>
    <submittedName>
        <fullName evidence="7">Polysaccharide biosynthesis protein</fullName>
    </submittedName>
</protein>
<dbReference type="PANTHER" id="PTHR30250">
    <property type="entry name" value="PST FAMILY PREDICTED COLANIC ACID TRANSPORTER"/>
    <property type="match status" value="1"/>
</dbReference>
<feature type="transmembrane region" description="Helical" evidence="6">
    <location>
        <begin position="381"/>
        <end position="403"/>
    </location>
</feature>
<feature type="transmembrane region" description="Helical" evidence="6">
    <location>
        <begin position="244"/>
        <end position="268"/>
    </location>
</feature>
<dbReference type="AlphaFoldDB" id="A0A6I6MSY1"/>
<feature type="transmembrane region" description="Helical" evidence="6">
    <location>
        <begin position="78"/>
        <end position="103"/>
    </location>
</feature>
<organism evidence="7 8">
    <name type="scientific">Terricaulis silvestris</name>
    <dbReference type="NCBI Taxonomy" id="2686094"/>
    <lineage>
        <taxon>Bacteria</taxon>
        <taxon>Pseudomonadati</taxon>
        <taxon>Pseudomonadota</taxon>
        <taxon>Alphaproteobacteria</taxon>
        <taxon>Caulobacterales</taxon>
        <taxon>Caulobacteraceae</taxon>
        <taxon>Terricaulis</taxon>
    </lineage>
</organism>
<keyword evidence="8" id="KW-1185">Reference proteome</keyword>
<evidence type="ECO:0000313" key="7">
    <source>
        <dbReference type="EMBL" id="QGZ94782.1"/>
    </source>
</evidence>
<evidence type="ECO:0000256" key="6">
    <source>
        <dbReference type="SAM" id="Phobius"/>
    </source>
</evidence>
<feature type="transmembrane region" description="Helical" evidence="6">
    <location>
        <begin position="356"/>
        <end position="375"/>
    </location>
</feature>
<evidence type="ECO:0000256" key="5">
    <source>
        <dbReference type="ARBA" id="ARBA00023136"/>
    </source>
</evidence>
<dbReference type="InterPro" id="IPR050833">
    <property type="entry name" value="Poly_Biosynth_Transport"/>
</dbReference>
<evidence type="ECO:0000256" key="3">
    <source>
        <dbReference type="ARBA" id="ARBA00022692"/>
    </source>
</evidence>
<keyword evidence="3 6" id="KW-0812">Transmembrane</keyword>
<dbReference type="PANTHER" id="PTHR30250:SF31">
    <property type="entry name" value="INNER MEMBRANE PROTEIN YGHQ"/>
    <property type="match status" value="1"/>
</dbReference>
<accession>A0A6I6MSY1</accession>
<evidence type="ECO:0000256" key="4">
    <source>
        <dbReference type="ARBA" id="ARBA00022989"/>
    </source>
</evidence>
<dbReference type="RefSeq" id="WP_158765694.1">
    <property type="nucleotide sequence ID" value="NZ_CP047045.1"/>
</dbReference>
<dbReference type="Pfam" id="PF13440">
    <property type="entry name" value="Polysacc_synt_3"/>
    <property type="match status" value="1"/>
</dbReference>
<proteinExistence type="predicted"/>
<sequence>MNARRALTLAPLQIAQALVGLGAIAAFTRLMSPEEFGRYALVLSASMLAHTLLFTWAEAAAFRFFAAARAEKRLADHFATLLALAVALGAIVLVATGALLAFVGVREDVAALSAFAAGAAVFRFLTRITRESDRAAFDISRYAALETAYLAVGFAAGVALLMRFDLGAIAPFAGLLLAGAVIFLIDAPRLLKRAKGGAPSLDRATTYASYGAPLALALALDLGVQTIARFILAHQSGVADLGAYAAAFGLARPLDLIFLGAGAAFAPLMLAAYEDKGADAARDVARKTFAVLAALVIPAAAGLALVAQPLSALLVGDGLCDTAARTLPWLALGGVAAGFNLYYLSEAFQLTRRTGLRAAVMVAPGVVQLVLTLLWTSTFGAIGAAMAAAAGAITGTILLALIGRRLIALPMSWRLLAKVSAATALMSAAVIATPAYPGLFGLVVKVSVGAAAYLAAAIALNILGVRVRAAAALRNTSRAFAQTAFMERVNVRRT</sequence>
<feature type="transmembrane region" description="Helical" evidence="6">
    <location>
        <begin position="415"/>
        <end position="436"/>
    </location>
</feature>
<keyword evidence="4 6" id="KW-1133">Transmembrane helix</keyword>
<dbReference type="KEGG" id="tsv:DSM104635_01612"/>
<feature type="transmembrane region" description="Helical" evidence="6">
    <location>
        <begin position="207"/>
        <end position="232"/>
    </location>
</feature>
<comment type="subcellular location">
    <subcellularLocation>
        <location evidence="1">Cell membrane</location>
        <topology evidence="1">Multi-pass membrane protein</topology>
    </subcellularLocation>
</comment>
<dbReference type="GO" id="GO:0005886">
    <property type="term" value="C:plasma membrane"/>
    <property type="evidence" value="ECO:0007669"/>
    <property type="project" value="UniProtKB-SubCell"/>
</dbReference>
<dbReference type="EMBL" id="CP047045">
    <property type="protein sequence ID" value="QGZ94782.1"/>
    <property type="molecule type" value="Genomic_DNA"/>
</dbReference>
<gene>
    <name evidence="7" type="ORF">DSM104635_01612</name>
</gene>
<feature type="transmembrane region" description="Helical" evidence="6">
    <location>
        <begin position="442"/>
        <end position="464"/>
    </location>
</feature>
<reference evidence="8" key="1">
    <citation type="submission" date="2019-12" db="EMBL/GenBank/DDBJ databases">
        <title>Complete genome of Terracaulis silvestris 0127_4.</title>
        <authorList>
            <person name="Vieira S."/>
            <person name="Riedel T."/>
            <person name="Sproer C."/>
            <person name="Pascual J."/>
            <person name="Boedeker C."/>
            <person name="Overmann J."/>
        </authorList>
    </citation>
    <scope>NUCLEOTIDE SEQUENCE [LARGE SCALE GENOMIC DNA]</scope>
    <source>
        <strain evidence="8">0127_4</strain>
    </source>
</reference>
<keyword evidence="5 6" id="KW-0472">Membrane</keyword>
<evidence type="ECO:0000256" key="2">
    <source>
        <dbReference type="ARBA" id="ARBA00022475"/>
    </source>
</evidence>
<feature type="transmembrane region" description="Helical" evidence="6">
    <location>
        <begin position="109"/>
        <end position="126"/>
    </location>
</feature>
<feature type="transmembrane region" description="Helical" evidence="6">
    <location>
        <begin position="168"/>
        <end position="187"/>
    </location>
</feature>
<evidence type="ECO:0000313" key="8">
    <source>
        <dbReference type="Proteomes" id="UP000431269"/>
    </source>
</evidence>
<feature type="transmembrane region" description="Helical" evidence="6">
    <location>
        <begin position="41"/>
        <end position="66"/>
    </location>
</feature>